<reference evidence="1" key="1">
    <citation type="submission" date="2021-06" db="EMBL/GenBank/DDBJ databases">
        <authorList>
            <person name="Kallberg Y."/>
            <person name="Tangrot J."/>
            <person name="Rosling A."/>
        </authorList>
    </citation>
    <scope>NUCLEOTIDE SEQUENCE</scope>
    <source>
        <strain evidence="1">CL356</strain>
    </source>
</reference>
<evidence type="ECO:0000313" key="2">
    <source>
        <dbReference type="Proteomes" id="UP000789525"/>
    </source>
</evidence>
<comment type="caution">
    <text evidence="1">The sequence shown here is derived from an EMBL/GenBank/DDBJ whole genome shotgun (WGS) entry which is preliminary data.</text>
</comment>
<organism evidence="1 2">
    <name type="scientific">Acaulospora colombiana</name>
    <dbReference type="NCBI Taxonomy" id="27376"/>
    <lineage>
        <taxon>Eukaryota</taxon>
        <taxon>Fungi</taxon>
        <taxon>Fungi incertae sedis</taxon>
        <taxon>Mucoromycota</taxon>
        <taxon>Glomeromycotina</taxon>
        <taxon>Glomeromycetes</taxon>
        <taxon>Diversisporales</taxon>
        <taxon>Acaulosporaceae</taxon>
        <taxon>Acaulospora</taxon>
    </lineage>
</organism>
<dbReference type="EMBL" id="CAJVPT010000240">
    <property type="protein sequence ID" value="CAG8441260.1"/>
    <property type="molecule type" value="Genomic_DNA"/>
</dbReference>
<evidence type="ECO:0000313" key="1">
    <source>
        <dbReference type="EMBL" id="CAG8441260.1"/>
    </source>
</evidence>
<dbReference type="Proteomes" id="UP000789525">
    <property type="component" value="Unassembled WGS sequence"/>
</dbReference>
<proteinExistence type="predicted"/>
<name>A0ACA9JXF4_9GLOM</name>
<protein>
    <submittedName>
        <fullName evidence="1">3884_t:CDS:1</fullName>
    </submittedName>
</protein>
<accession>A0ACA9JXF4</accession>
<keyword evidence="2" id="KW-1185">Reference proteome</keyword>
<sequence>MHIIDSEKLKLSSSLSKMGIPGFFRWLSSRYPHIVKEAKKTPRSRTDFLYLDINAFFHIALRKRVKSKQKKLTSRGMLSKVFAEMDSALNVCNPQMLVYIAMDGVAPRAKMNEQRSRRFLSRSEIDAENAELIEEAQKKSKTGFYVPVDSVSISAGTEFMQVAHDAIKYYIYQRLNGKFKNLQIIFSDSNVAGEGEHKVFRFMNAQRNHPDYNSKHRHVVCGGDADFLMYALLTHEPNLRILRPGLDGKDVMLNISTLRKLIIRDMVQQTSMEINEDNIIDDFVCIANLLGNDFLPRLSHLGEARVDMLFLAYNSYFRKERSYITKNRAEINIENFLKFIRCLSQLKKSNILRRNKIQDDTFEENAISKRANDYLKTICWSFQYYSGDCPSWRHFYPHHRSPAILEILKHVKADGFDQTFNTDTPMRPFDQLICILPPNSSYLVPPPFRSLFTDPDSPLQEYFPKAFKTFHYKALLPFVDEENLARAMEPGYALLDEKDALRNSINGRINMYAGRESSLYPTLHSLCSSGGRTLSSNSSVVFGKLSYDGPMLKSVNAPVDEFQRINYNKVAIAQYQLPLNTDESDIPYIIPQKSPNKKSFALKLQEKLPSDYRISHSEGSMSSPVPYANLKKNKLRNSSNVNRISASIHTSASFGATKIHSGKSMPSFGKQEYRFYGPSSSNSRIR</sequence>
<gene>
    <name evidence="1" type="ORF">ACOLOM_LOCUS243</name>
</gene>